<organism evidence="9 10">
    <name type="scientific">Niallia nealsonii</name>
    <dbReference type="NCBI Taxonomy" id="115979"/>
    <lineage>
        <taxon>Bacteria</taxon>
        <taxon>Bacillati</taxon>
        <taxon>Bacillota</taxon>
        <taxon>Bacilli</taxon>
        <taxon>Bacillales</taxon>
        <taxon>Bacillaceae</taxon>
        <taxon>Niallia</taxon>
    </lineage>
</organism>
<dbReference type="OrthoDB" id="9773683at2"/>
<dbReference type="EMBL" id="PISE01000045">
    <property type="protein sequence ID" value="PKG22219.1"/>
    <property type="molecule type" value="Genomic_DNA"/>
</dbReference>
<evidence type="ECO:0000256" key="6">
    <source>
        <dbReference type="ARBA" id="ARBA00023136"/>
    </source>
</evidence>
<dbReference type="Pfam" id="PF00528">
    <property type="entry name" value="BPD_transp_1"/>
    <property type="match status" value="1"/>
</dbReference>
<keyword evidence="10" id="KW-1185">Reference proteome</keyword>
<dbReference type="SUPFAM" id="SSF161098">
    <property type="entry name" value="MetI-like"/>
    <property type="match status" value="1"/>
</dbReference>
<dbReference type="GO" id="GO:0005886">
    <property type="term" value="C:plasma membrane"/>
    <property type="evidence" value="ECO:0007669"/>
    <property type="project" value="UniProtKB-SubCell"/>
</dbReference>
<feature type="transmembrane region" description="Helical" evidence="7">
    <location>
        <begin position="99"/>
        <end position="120"/>
    </location>
</feature>
<proteinExistence type="inferred from homology"/>
<keyword evidence="6 7" id="KW-0472">Membrane</keyword>
<sequence>MAGYIVRRLLSLIPVLLIVAIVVFLILHLTPGNPAMFILGEGASPEQIQELNQKLGLDKPIIAQFFIWLSGIFHGDFGDSYFLGKPVLTAFLENLGPTVSLAILAQLFGVVIALLFGITAAKYKGSIKDEAIMGASLLGISIPSFLLGSLLILLFAVKLQVLPVSGYQPLSHGLWEHLKFLILPSLTLGTIQAALITRMTRSSLLETLSENFVKTAKAKGVNEKSIMLKHALRVAFLPILTVIGESFAGLVTGAAVTESLFNIPGLGQLIVSSIDRRDYAVIQGSILIITVTYVLINLVVDLLYAVIDPRIRNSYRS</sequence>
<dbReference type="InterPro" id="IPR035906">
    <property type="entry name" value="MetI-like_sf"/>
</dbReference>
<dbReference type="InterPro" id="IPR045621">
    <property type="entry name" value="BPD_transp_1_N"/>
</dbReference>
<feature type="transmembrane region" description="Helical" evidence="7">
    <location>
        <begin position="132"/>
        <end position="157"/>
    </location>
</feature>
<evidence type="ECO:0000313" key="10">
    <source>
        <dbReference type="Proteomes" id="UP000233375"/>
    </source>
</evidence>
<feature type="transmembrane region" description="Helical" evidence="7">
    <location>
        <begin position="177"/>
        <end position="196"/>
    </location>
</feature>
<comment type="subcellular location">
    <subcellularLocation>
        <location evidence="1 7">Cell membrane</location>
        <topology evidence="1 7">Multi-pass membrane protein</topology>
    </subcellularLocation>
</comment>
<reference evidence="9 10" key="1">
    <citation type="journal article" date="2003" name="Int. J. Syst. Evol. Microbiol.">
        <title>Bacillus nealsonii sp. nov., isolated from a spacecraft-assembly facility, whose spores are gamma-radiation resistant.</title>
        <authorList>
            <person name="Venkateswaran K."/>
            <person name="Kempf M."/>
            <person name="Chen F."/>
            <person name="Satomi M."/>
            <person name="Nicholson W."/>
            <person name="Kern R."/>
        </authorList>
    </citation>
    <scope>NUCLEOTIDE SEQUENCE [LARGE SCALE GENOMIC DNA]</scope>
    <source>
        <strain evidence="9 10">FO-92</strain>
    </source>
</reference>
<evidence type="ECO:0000256" key="3">
    <source>
        <dbReference type="ARBA" id="ARBA00022475"/>
    </source>
</evidence>
<feature type="transmembrane region" description="Helical" evidence="7">
    <location>
        <begin position="9"/>
        <end position="29"/>
    </location>
</feature>
<dbReference type="PANTHER" id="PTHR43163:SF6">
    <property type="entry name" value="DIPEPTIDE TRANSPORT SYSTEM PERMEASE PROTEIN DPPB-RELATED"/>
    <property type="match status" value="1"/>
</dbReference>
<comment type="similarity">
    <text evidence="7">Belongs to the binding-protein-dependent transport system permease family.</text>
</comment>
<feature type="transmembrane region" description="Helical" evidence="7">
    <location>
        <begin position="234"/>
        <end position="256"/>
    </location>
</feature>
<dbReference type="AlphaFoldDB" id="A0A2N0YY84"/>
<feature type="domain" description="ABC transmembrane type-1" evidence="8">
    <location>
        <begin position="95"/>
        <end position="304"/>
    </location>
</feature>
<keyword evidence="4 7" id="KW-0812">Transmembrane</keyword>
<dbReference type="CDD" id="cd06261">
    <property type="entry name" value="TM_PBP2"/>
    <property type="match status" value="1"/>
</dbReference>
<evidence type="ECO:0000313" key="9">
    <source>
        <dbReference type="EMBL" id="PKG22219.1"/>
    </source>
</evidence>
<dbReference type="PROSITE" id="PS50928">
    <property type="entry name" value="ABC_TM1"/>
    <property type="match status" value="1"/>
</dbReference>
<evidence type="ECO:0000256" key="7">
    <source>
        <dbReference type="RuleBase" id="RU363032"/>
    </source>
</evidence>
<name>A0A2N0YY84_9BACI</name>
<dbReference type="Pfam" id="PF19300">
    <property type="entry name" value="BPD_transp_1_N"/>
    <property type="match status" value="1"/>
</dbReference>
<keyword evidence="5 7" id="KW-1133">Transmembrane helix</keyword>
<protein>
    <submittedName>
        <fullName evidence="9">Peptide ABC transporter</fullName>
    </submittedName>
</protein>
<feature type="transmembrane region" description="Helical" evidence="7">
    <location>
        <begin position="286"/>
        <end position="307"/>
    </location>
</feature>
<accession>A0A2N0YY84</accession>
<comment type="caution">
    <text evidence="9">The sequence shown here is derived from an EMBL/GenBank/DDBJ whole genome shotgun (WGS) entry which is preliminary data.</text>
</comment>
<dbReference type="GO" id="GO:0071916">
    <property type="term" value="F:dipeptide transmembrane transporter activity"/>
    <property type="evidence" value="ECO:0007669"/>
    <property type="project" value="TreeGrafter"/>
</dbReference>
<gene>
    <name evidence="9" type="ORF">CWS01_18130</name>
</gene>
<dbReference type="PANTHER" id="PTHR43163">
    <property type="entry name" value="DIPEPTIDE TRANSPORT SYSTEM PERMEASE PROTEIN DPPB-RELATED"/>
    <property type="match status" value="1"/>
</dbReference>
<dbReference type="Proteomes" id="UP000233375">
    <property type="component" value="Unassembled WGS sequence"/>
</dbReference>
<evidence type="ECO:0000256" key="2">
    <source>
        <dbReference type="ARBA" id="ARBA00022448"/>
    </source>
</evidence>
<dbReference type="RefSeq" id="WP_101178616.1">
    <property type="nucleotide sequence ID" value="NZ_PISE01000045.1"/>
</dbReference>
<keyword evidence="2 7" id="KW-0813">Transport</keyword>
<evidence type="ECO:0000259" key="8">
    <source>
        <dbReference type="PROSITE" id="PS50928"/>
    </source>
</evidence>
<evidence type="ECO:0000256" key="4">
    <source>
        <dbReference type="ARBA" id="ARBA00022692"/>
    </source>
</evidence>
<dbReference type="InterPro" id="IPR000515">
    <property type="entry name" value="MetI-like"/>
</dbReference>
<dbReference type="Gene3D" id="1.10.3720.10">
    <property type="entry name" value="MetI-like"/>
    <property type="match status" value="1"/>
</dbReference>
<evidence type="ECO:0000256" key="5">
    <source>
        <dbReference type="ARBA" id="ARBA00022989"/>
    </source>
</evidence>
<evidence type="ECO:0000256" key="1">
    <source>
        <dbReference type="ARBA" id="ARBA00004651"/>
    </source>
</evidence>
<keyword evidence="3" id="KW-1003">Cell membrane</keyword>